<dbReference type="CDD" id="cd06173">
    <property type="entry name" value="MFS_MefA_like"/>
    <property type="match status" value="1"/>
</dbReference>
<evidence type="ECO:0000256" key="2">
    <source>
        <dbReference type="ARBA" id="ARBA00022475"/>
    </source>
</evidence>
<feature type="transmembrane region" description="Helical" evidence="6">
    <location>
        <begin position="206"/>
        <end position="227"/>
    </location>
</feature>
<dbReference type="InterPro" id="IPR020846">
    <property type="entry name" value="MFS_dom"/>
</dbReference>
<sequence>MDNNGQDTAAGVSDSSFWELLKTRNFRLLWGAGALSAIGDQFDLIAFPWLVLLLTGDPLAVGAIIAVGSVPTVFFMLIGGSIVDRSSPRMILQVSNVVRVFLGSVLAALVLTGMLNLWLLYLFALAKGIADAFYYPAQAALLPRIVTEKQLRHANVITQTTTESSGFVGPMLAGALIAAFSGTNSMVPSLQRVTAAAPADTAGVGFAFAVVAGAFLISSLLLAFLHLSPEVLRSAEQNGNSRAAEGKNGGSIWTSIGEGFRFVRSDAAMFTLFLLIAAIELFVQGPVIVGIPVLASTRLPQGALAVGIISSAYAGGALLGAVLAGALPTPKRRLGHFLVITYVLSGMLIMPFGFLTATWLAAALVVAIGVMGGYTNIMFTTWLQARTPQNVMGRVMSLLMIASIGLSPISNAVSGALIKLSLGWVFVGAGAMMALLSLAAGTRREIAEMKMA</sequence>
<keyword evidence="3 6" id="KW-0812">Transmembrane</keyword>
<dbReference type="GO" id="GO:0005886">
    <property type="term" value="C:plasma membrane"/>
    <property type="evidence" value="ECO:0007669"/>
    <property type="project" value="UniProtKB-SubCell"/>
</dbReference>
<dbReference type="EMBL" id="VYDA01000695">
    <property type="protein sequence ID" value="MYH63866.1"/>
    <property type="molecule type" value="Genomic_DNA"/>
</dbReference>
<evidence type="ECO:0000259" key="7">
    <source>
        <dbReference type="PROSITE" id="PS50850"/>
    </source>
</evidence>
<feature type="transmembrane region" description="Helical" evidence="6">
    <location>
        <begin position="421"/>
        <end position="441"/>
    </location>
</feature>
<evidence type="ECO:0000256" key="1">
    <source>
        <dbReference type="ARBA" id="ARBA00004651"/>
    </source>
</evidence>
<dbReference type="Gene3D" id="1.20.1250.20">
    <property type="entry name" value="MFS general substrate transporter like domains"/>
    <property type="match status" value="1"/>
</dbReference>
<accession>A0A6B1G945</accession>
<feature type="transmembrane region" description="Helical" evidence="6">
    <location>
        <begin position="100"/>
        <end position="124"/>
    </location>
</feature>
<dbReference type="Pfam" id="PF07690">
    <property type="entry name" value="MFS_1"/>
    <property type="match status" value="1"/>
</dbReference>
<evidence type="ECO:0000256" key="4">
    <source>
        <dbReference type="ARBA" id="ARBA00022989"/>
    </source>
</evidence>
<feature type="transmembrane region" description="Helical" evidence="6">
    <location>
        <begin position="303"/>
        <end position="327"/>
    </location>
</feature>
<feature type="domain" description="Major facilitator superfamily (MFS) profile" evidence="7">
    <location>
        <begin position="266"/>
        <end position="452"/>
    </location>
</feature>
<keyword evidence="5 6" id="KW-0472">Membrane</keyword>
<evidence type="ECO:0000256" key="6">
    <source>
        <dbReference type="SAM" id="Phobius"/>
    </source>
</evidence>
<evidence type="ECO:0000256" key="3">
    <source>
        <dbReference type="ARBA" id="ARBA00022692"/>
    </source>
</evidence>
<comment type="caution">
    <text evidence="8">The sequence shown here is derived from an EMBL/GenBank/DDBJ whole genome shotgun (WGS) entry which is preliminary data.</text>
</comment>
<protein>
    <submittedName>
        <fullName evidence="8">MFS transporter</fullName>
    </submittedName>
</protein>
<dbReference type="PROSITE" id="PS50850">
    <property type="entry name" value="MFS"/>
    <property type="match status" value="1"/>
</dbReference>
<feature type="transmembrane region" description="Helical" evidence="6">
    <location>
        <begin position="391"/>
        <end position="409"/>
    </location>
</feature>
<comment type="subcellular location">
    <subcellularLocation>
        <location evidence="1">Cell membrane</location>
        <topology evidence="1">Multi-pass membrane protein</topology>
    </subcellularLocation>
</comment>
<dbReference type="InterPro" id="IPR011701">
    <property type="entry name" value="MFS"/>
</dbReference>
<keyword evidence="2" id="KW-1003">Cell membrane</keyword>
<gene>
    <name evidence="8" type="ORF">F4148_19680</name>
</gene>
<dbReference type="PANTHER" id="PTHR23513">
    <property type="entry name" value="INTEGRAL MEMBRANE EFFLUX PROTEIN-RELATED"/>
    <property type="match status" value="1"/>
</dbReference>
<reference evidence="8" key="1">
    <citation type="submission" date="2019-09" db="EMBL/GenBank/DDBJ databases">
        <title>Characterisation of the sponge microbiome using genome-centric metagenomics.</title>
        <authorList>
            <person name="Engelberts J.P."/>
            <person name="Robbins S.J."/>
            <person name="De Goeij J.M."/>
            <person name="Aranda M."/>
            <person name="Bell S.C."/>
            <person name="Webster N.S."/>
        </authorList>
    </citation>
    <scope>NUCLEOTIDE SEQUENCE</scope>
    <source>
        <strain evidence="8">SB0675_bin_29</strain>
    </source>
</reference>
<evidence type="ECO:0000256" key="5">
    <source>
        <dbReference type="ARBA" id="ARBA00023136"/>
    </source>
</evidence>
<feature type="transmembrane region" description="Helical" evidence="6">
    <location>
        <begin position="334"/>
        <end position="353"/>
    </location>
</feature>
<dbReference type="GO" id="GO:0022857">
    <property type="term" value="F:transmembrane transporter activity"/>
    <property type="evidence" value="ECO:0007669"/>
    <property type="project" value="InterPro"/>
</dbReference>
<feature type="transmembrane region" description="Helical" evidence="6">
    <location>
        <begin position="359"/>
        <end position="379"/>
    </location>
</feature>
<dbReference type="InterPro" id="IPR036259">
    <property type="entry name" value="MFS_trans_sf"/>
</dbReference>
<proteinExistence type="predicted"/>
<keyword evidence="4 6" id="KW-1133">Transmembrane helix</keyword>
<feature type="transmembrane region" description="Helical" evidence="6">
    <location>
        <begin position="270"/>
        <end position="291"/>
    </location>
</feature>
<feature type="transmembrane region" description="Helical" evidence="6">
    <location>
        <begin position="28"/>
        <end position="53"/>
    </location>
</feature>
<dbReference type="PANTHER" id="PTHR23513:SF11">
    <property type="entry name" value="STAPHYLOFERRIN A TRANSPORTER"/>
    <property type="match status" value="1"/>
</dbReference>
<organism evidence="8">
    <name type="scientific">Caldilineaceae bacterium SB0675_bin_29</name>
    <dbReference type="NCBI Taxonomy" id="2605266"/>
    <lineage>
        <taxon>Bacteria</taxon>
        <taxon>Bacillati</taxon>
        <taxon>Chloroflexota</taxon>
        <taxon>Caldilineae</taxon>
        <taxon>Caldilineales</taxon>
        <taxon>Caldilineaceae</taxon>
    </lineage>
</organism>
<name>A0A6B1G945_9CHLR</name>
<dbReference type="AlphaFoldDB" id="A0A6B1G945"/>
<feature type="transmembrane region" description="Helical" evidence="6">
    <location>
        <begin position="59"/>
        <end position="79"/>
    </location>
</feature>
<evidence type="ECO:0000313" key="8">
    <source>
        <dbReference type="EMBL" id="MYH63866.1"/>
    </source>
</evidence>
<dbReference type="SUPFAM" id="SSF103473">
    <property type="entry name" value="MFS general substrate transporter"/>
    <property type="match status" value="1"/>
</dbReference>